<evidence type="ECO:0000313" key="2">
    <source>
        <dbReference type="Proteomes" id="UP000176424"/>
    </source>
</evidence>
<comment type="caution">
    <text evidence="1">The sequence shown here is derived from an EMBL/GenBank/DDBJ whole genome shotgun (WGS) entry which is preliminary data.</text>
</comment>
<name>A0A1F4ZPM8_9BACT</name>
<sequence length="262" mass="30841">MEIEMFKIGATSLKHRTSIALLVDKPEFVKTIKRLREKWNLTKLFQPDQDSELMEHICGPEKNYDRWDNFCADIETVRRCFNRTPNFDKVIKYALAFTEIPEGAFRSTYFKAIDNSEYPDDIEYAIIVTPHSTPAEVTSELKEFKQIMQDQIEYRSDKGKLERAIEKYRYEPGPAYKDFDSLGTLDRTRLWYWEMYGEQIAGNANAKLKSYEEIDKELRLECPKGQDHETKAEQKKCPYCGLDDINSMQHLLPKYKKALESQ</sequence>
<dbReference type="AlphaFoldDB" id="A0A1F4ZPM8"/>
<reference evidence="1 2" key="1">
    <citation type="journal article" date="2016" name="Nat. Commun.">
        <title>Thousands of microbial genomes shed light on interconnected biogeochemical processes in an aquifer system.</title>
        <authorList>
            <person name="Anantharaman K."/>
            <person name="Brown C.T."/>
            <person name="Hug L.A."/>
            <person name="Sharon I."/>
            <person name="Castelle C.J."/>
            <person name="Probst A.J."/>
            <person name="Thomas B.C."/>
            <person name="Singh A."/>
            <person name="Wilkins M.J."/>
            <person name="Karaoz U."/>
            <person name="Brodie E.L."/>
            <person name="Williams K.H."/>
            <person name="Hubbard S.S."/>
            <person name="Banfield J.F."/>
        </authorList>
    </citation>
    <scope>NUCLEOTIDE SEQUENCE [LARGE SCALE GENOMIC DNA]</scope>
</reference>
<accession>A0A1F4ZPM8</accession>
<dbReference type="Proteomes" id="UP000176424">
    <property type="component" value="Unassembled WGS sequence"/>
</dbReference>
<organism evidence="1 2">
    <name type="scientific">Candidatus Amesbacteria bacterium RIFOXYB1_FULL_44_23</name>
    <dbReference type="NCBI Taxonomy" id="1797263"/>
    <lineage>
        <taxon>Bacteria</taxon>
        <taxon>Candidatus Amesiibacteriota</taxon>
    </lineage>
</organism>
<proteinExistence type="predicted"/>
<dbReference type="EMBL" id="MEXR01000060">
    <property type="protein sequence ID" value="OGD08305.1"/>
    <property type="molecule type" value="Genomic_DNA"/>
</dbReference>
<dbReference type="STRING" id="1797263.A2397_03685"/>
<gene>
    <name evidence="1" type="ORF">A2397_03685</name>
</gene>
<protein>
    <submittedName>
        <fullName evidence="1">Uncharacterized protein</fullName>
    </submittedName>
</protein>
<evidence type="ECO:0000313" key="1">
    <source>
        <dbReference type="EMBL" id="OGD08305.1"/>
    </source>
</evidence>